<dbReference type="InterPro" id="IPR001245">
    <property type="entry name" value="Ser-Thr/Tyr_kinase_cat_dom"/>
</dbReference>
<dbReference type="GO" id="GO:0004672">
    <property type="term" value="F:protein kinase activity"/>
    <property type="evidence" value="ECO:0007669"/>
    <property type="project" value="InterPro"/>
</dbReference>
<dbReference type="SMART" id="SM00220">
    <property type="entry name" value="S_TKc"/>
    <property type="match status" value="1"/>
</dbReference>
<protein>
    <recommendedName>
        <fullName evidence="4">Protein kinase domain-containing protein</fullName>
    </recommendedName>
</protein>
<dbReference type="AlphaFoldDB" id="A0A2C9V7U9"/>
<keyword evidence="6" id="KW-1185">Reference proteome</keyword>
<sequence>MVQASVSASPRESVIVVMNANRSKGAMDALDWALKRVVRRQDTVIVLGVSGGFGKKNSCFPLNMGISISGIWERLEFSSQGQGEARPRELGEEIQRKKEQYQNNLQPFYRICKKNEVNMEVKLAFGFCPEKITVEQAQNSNPRWIVLDSCFKRHKVCIYAHVGCNIAVMKGKDVATLTPSKAPPPGNFTQTDNPTFPTEDNQDGVDPSQEGDLSVQPRSPCWYPLSWRSGFPRAFTQTELEDITNGFSEENLIRVEDDIKVYEGMFEGTPVVIKSFSENDERFWTMLKILSRVRHRNISNLVGFCCTGTSVFLLSDYPCLGTLEENLLNNNSARKLSWKARWYIAVEIGGSLRYLHEECVDGGAIVHLSVCSSNVIFSSGCSSMLGNFTNARRLHKDNAPSNEDALAENSNLEEDEGFSIDVHDYGMFLIELISGKAALSHQNWNGGQSLIQWALPLLENGQISEVLDPRLQDSNDTRVVYHMINAAIHCLRSDADHRISMSEVLAVVRGDQLAMAKC</sequence>
<dbReference type="Gene3D" id="1.10.510.10">
    <property type="entry name" value="Transferase(Phosphotransferase) domain 1"/>
    <property type="match status" value="1"/>
</dbReference>
<dbReference type="Gene3D" id="3.30.200.20">
    <property type="entry name" value="Phosphorylase Kinase, domain 1"/>
    <property type="match status" value="1"/>
</dbReference>
<feature type="domain" description="Protein kinase" evidence="4">
    <location>
        <begin position="247"/>
        <end position="515"/>
    </location>
</feature>
<dbReference type="Pfam" id="PF07714">
    <property type="entry name" value="PK_Tyr_Ser-Thr"/>
    <property type="match status" value="1"/>
</dbReference>
<proteinExistence type="predicted"/>
<feature type="compositionally biased region" description="Polar residues" evidence="3">
    <location>
        <begin position="187"/>
        <end position="199"/>
    </location>
</feature>
<dbReference type="GO" id="GO:0005524">
    <property type="term" value="F:ATP binding"/>
    <property type="evidence" value="ECO:0007669"/>
    <property type="project" value="UniProtKB-KW"/>
</dbReference>
<comment type="caution">
    <text evidence="5">The sequence shown here is derived from an EMBL/GenBank/DDBJ whole genome shotgun (WGS) entry which is preliminary data.</text>
</comment>
<dbReference type="PANTHER" id="PTHR27001:SF811">
    <property type="entry name" value="SERINE_THREONINE-PROTEIN KINASE CDG1-LIKE"/>
    <property type="match status" value="1"/>
</dbReference>
<gene>
    <name evidence="5" type="ORF">MANES_10G128800v8</name>
</gene>
<name>A0A2C9V7U9_MANES</name>
<dbReference type="Proteomes" id="UP000091857">
    <property type="component" value="Chromosome 10"/>
</dbReference>
<organism evidence="5 6">
    <name type="scientific">Manihot esculenta</name>
    <name type="common">Cassava</name>
    <name type="synonym">Jatropha manihot</name>
    <dbReference type="NCBI Taxonomy" id="3983"/>
    <lineage>
        <taxon>Eukaryota</taxon>
        <taxon>Viridiplantae</taxon>
        <taxon>Streptophyta</taxon>
        <taxon>Embryophyta</taxon>
        <taxon>Tracheophyta</taxon>
        <taxon>Spermatophyta</taxon>
        <taxon>Magnoliopsida</taxon>
        <taxon>eudicotyledons</taxon>
        <taxon>Gunneridae</taxon>
        <taxon>Pentapetalae</taxon>
        <taxon>rosids</taxon>
        <taxon>fabids</taxon>
        <taxon>Malpighiales</taxon>
        <taxon>Euphorbiaceae</taxon>
        <taxon>Crotonoideae</taxon>
        <taxon>Manihoteae</taxon>
        <taxon>Manihot</taxon>
    </lineage>
</organism>
<reference evidence="6" key="1">
    <citation type="journal article" date="2016" name="Nat. Biotechnol.">
        <title>Sequencing wild and cultivated cassava and related species reveals extensive interspecific hybridization and genetic diversity.</title>
        <authorList>
            <person name="Bredeson J.V."/>
            <person name="Lyons J.B."/>
            <person name="Prochnik S.E."/>
            <person name="Wu G.A."/>
            <person name="Ha C.M."/>
            <person name="Edsinger-Gonzales E."/>
            <person name="Grimwood J."/>
            <person name="Schmutz J."/>
            <person name="Rabbi I.Y."/>
            <person name="Egesi C."/>
            <person name="Nauluvula P."/>
            <person name="Lebot V."/>
            <person name="Ndunguru J."/>
            <person name="Mkamilo G."/>
            <person name="Bart R.S."/>
            <person name="Setter T.L."/>
            <person name="Gleadow R.M."/>
            <person name="Kulakow P."/>
            <person name="Ferguson M.E."/>
            <person name="Rounsley S."/>
            <person name="Rokhsar D.S."/>
        </authorList>
    </citation>
    <scope>NUCLEOTIDE SEQUENCE [LARGE SCALE GENOMIC DNA]</scope>
    <source>
        <strain evidence="6">cv. AM560-2</strain>
    </source>
</reference>
<evidence type="ECO:0000256" key="2">
    <source>
        <dbReference type="ARBA" id="ARBA00022840"/>
    </source>
</evidence>
<dbReference type="SUPFAM" id="SSF56112">
    <property type="entry name" value="Protein kinase-like (PK-like)"/>
    <property type="match status" value="1"/>
</dbReference>
<dbReference type="InterPro" id="IPR011009">
    <property type="entry name" value="Kinase-like_dom_sf"/>
</dbReference>
<evidence type="ECO:0000313" key="5">
    <source>
        <dbReference type="EMBL" id="OAY39863.1"/>
    </source>
</evidence>
<keyword evidence="2" id="KW-0067">ATP-binding</keyword>
<dbReference type="PROSITE" id="PS50011">
    <property type="entry name" value="PROTEIN_KINASE_DOM"/>
    <property type="match status" value="1"/>
</dbReference>
<evidence type="ECO:0000259" key="4">
    <source>
        <dbReference type="PROSITE" id="PS50011"/>
    </source>
</evidence>
<accession>A0A2C9V7U9</accession>
<dbReference type="InterPro" id="IPR000719">
    <property type="entry name" value="Prot_kinase_dom"/>
</dbReference>
<dbReference type="PANTHER" id="PTHR27001">
    <property type="entry name" value="OS01G0253100 PROTEIN"/>
    <property type="match status" value="1"/>
</dbReference>
<dbReference type="EMBL" id="CM004396">
    <property type="protein sequence ID" value="OAY39863.1"/>
    <property type="molecule type" value="Genomic_DNA"/>
</dbReference>
<feature type="region of interest" description="Disordered" evidence="3">
    <location>
        <begin position="177"/>
        <end position="216"/>
    </location>
</feature>
<evidence type="ECO:0000256" key="1">
    <source>
        <dbReference type="ARBA" id="ARBA00022741"/>
    </source>
</evidence>
<evidence type="ECO:0000256" key="3">
    <source>
        <dbReference type="SAM" id="MobiDB-lite"/>
    </source>
</evidence>
<dbReference type="Gramene" id="Manes.10G128800.1.v8.1">
    <property type="protein sequence ID" value="Manes.10G128800.1.v8.1.CDS"/>
    <property type="gene ID" value="Manes.10G128800.v8.1"/>
</dbReference>
<keyword evidence="1" id="KW-0547">Nucleotide-binding</keyword>
<evidence type="ECO:0000313" key="6">
    <source>
        <dbReference type="Proteomes" id="UP000091857"/>
    </source>
</evidence>